<organism evidence="3 4">
    <name type="scientific">Sphingobacterium tenebrionis</name>
    <dbReference type="NCBI Taxonomy" id="3111775"/>
    <lineage>
        <taxon>Bacteria</taxon>
        <taxon>Pseudomonadati</taxon>
        <taxon>Bacteroidota</taxon>
        <taxon>Sphingobacteriia</taxon>
        <taxon>Sphingobacteriales</taxon>
        <taxon>Sphingobacteriaceae</taxon>
        <taxon>Sphingobacterium</taxon>
    </lineage>
</organism>
<evidence type="ECO:0000256" key="2">
    <source>
        <dbReference type="SAM" id="Phobius"/>
    </source>
</evidence>
<sequence>MHRILVSQTANNDGQGLYVVDGVLVKDADQKLAAHRKTMEASNWRKVYHSEEFQMRRNGNALIMQAYFTNRDHVGRRIFFIYFLDDFNSTDELIEILKKDANQLERQIDADTISMIISSIQKDKKLMKIITAFLAAIVFGLACYYIIKKI</sequence>
<feature type="coiled-coil region" evidence="1">
    <location>
        <begin position="87"/>
        <end position="114"/>
    </location>
</feature>
<comment type="caution">
    <text evidence="3">The sequence shown here is derived from an EMBL/GenBank/DDBJ whole genome shotgun (WGS) entry which is preliminary data.</text>
</comment>
<gene>
    <name evidence="3" type="ORF">VJ786_01995</name>
</gene>
<evidence type="ECO:0000256" key="1">
    <source>
        <dbReference type="SAM" id="Coils"/>
    </source>
</evidence>
<protein>
    <submittedName>
        <fullName evidence="3">Uncharacterized protein</fullName>
    </submittedName>
</protein>
<name>A0ABU8I2A7_9SPHI</name>
<feature type="transmembrane region" description="Helical" evidence="2">
    <location>
        <begin position="126"/>
        <end position="147"/>
    </location>
</feature>
<dbReference type="RefSeq" id="WP_336557114.1">
    <property type="nucleotide sequence ID" value="NZ_JAYLLN010000003.1"/>
</dbReference>
<reference evidence="3 4" key="1">
    <citation type="submission" date="2024-01" db="EMBL/GenBank/DDBJ databases">
        <title>Sphingobacterium tenebrionis sp. nov., a novel endophyte isolated from tenebrio molitor intestines.</title>
        <authorList>
            <person name="Zhang C."/>
        </authorList>
    </citation>
    <scope>NUCLEOTIDE SEQUENCE [LARGE SCALE GENOMIC DNA]</scope>
    <source>
        <strain evidence="3 4">PU5-4</strain>
    </source>
</reference>
<keyword evidence="2" id="KW-0472">Membrane</keyword>
<evidence type="ECO:0000313" key="4">
    <source>
        <dbReference type="Proteomes" id="UP001363035"/>
    </source>
</evidence>
<proteinExistence type="predicted"/>
<keyword evidence="1" id="KW-0175">Coiled coil</keyword>
<evidence type="ECO:0000313" key="3">
    <source>
        <dbReference type="EMBL" id="MEI5983667.1"/>
    </source>
</evidence>
<keyword evidence="4" id="KW-1185">Reference proteome</keyword>
<accession>A0ABU8I2A7</accession>
<dbReference type="Proteomes" id="UP001363035">
    <property type="component" value="Unassembled WGS sequence"/>
</dbReference>
<dbReference type="EMBL" id="JAYLLN010000003">
    <property type="protein sequence ID" value="MEI5983667.1"/>
    <property type="molecule type" value="Genomic_DNA"/>
</dbReference>
<keyword evidence="2" id="KW-0812">Transmembrane</keyword>
<keyword evidence="2" id="KW-1133">Transmembrane helix</keyword>